<evidence type="ECO:0000313" key="8">
    <source>
        <dbReference type="Proteomes" id="UP000294155"/>
    </source>
</evidence>
<dbReference type="PROSITE" id="PS50173">
    <property type="entry name" value="UMUC"/>
    <property type="match status" value="1"/>
</dbReference>
<keyword evidence="5" id="KW-0742">SOS response</keyword>
<dbReference type="RefSeq" id="WP_129921087.1">
    <property type="nucleotide sequence ID" value="NZ_SEWE01000018.1"/>
</dbReference>
<feature type="domain" description="UmuC" evidence="6">
    <location>
        <begin position="2"/>
        <end position="186"/>
    </location>
</feature>
<dbReference type="GO" id="GO:0003887">
    <property type="term" value="F:DNA-directed DNA polymerase activity"/>
    <property type="evidence" value="ECO:0007669"/>
    <property type="project" value="TreeGrafter"/>
</dbReference>
<dbReference type="GO" id="GO:0009432">
    <property type="term" value="P:SOS response"/>
    <property type="evidence" value="ECO:0007669"/>
    <property type="project" value="UniProtKB-KW"/>
</dbReference>
<dbReference type="GO" id="GO:0003684">
    <property type="term" value="F:damaged DNA binding"/>
    <property type="evidence" value="ECO:0007669"/>
    <property type="project" value="InterPro"/>
</dbReference>
<dbReference type="GO" id="GO:0005829">
    <property type="term" value="C:cytosol"/>
    <property type="evidence" value="ECO:0007669"/>
    <property type="project" value="TreeGrafter"/>
</dbReference>
<dbReference type="SUPFAM" id="SSF56672">
    <property type="entry name" value="DNA/RNA polymerases"/>
    <property type="match status" value="1"/>
</dbReference>
<organism evidence="7 8">
    <name type="scientific">Hymenobacter persicinus</name>
    <dbReference type="NCBI Taxonomy" id="2025506"/>
    <lineage>
        <taxon>Bacteria</taxon>
        <taxon>Pseudomonadati</taxon>
        <taxon>Bacteroidota</taxon>
        <taxon>Cytophagia</taxon>
        <taxon>Cytophagales</taxon>
        <taxon>Hymenobacteraceae</taxon>
        <taxon>Hymenobacter</taxon>
    </lineage>
</organism>
<dbReference type="Gene3D" id="3.30.70.270">
    <property type="match status" value="1"/>
</dbReference>
<dbReference type="Pfam" id="PF13438">
    <property type="entry name" value="DUF4113"/>
    <property type="match status" value="1"/>
</dbReference>
<keyword evidence="8" id="KW-1185">Reference proteome</keyword>
<dbReference type="InterPro" id="IPR017961">
    <property type="entry name" value="DNA_pol_Y-fam_little_finger"/>
</dbReference>
<dbReference type="InterPro" id="IPR001126">
    <property type="entry name" value="UmuC"/>
</dbReference>
<dbReference type="GO" id="GO:0042276">
    <property type="term" value="P:error-prone translesion synthesis"/>
    <property type="evidence" value="ECO:0007669"/>
    <property type="project" value="TreeGrafter"/>
</dbReference>
<evidence type="ECO:0000259" key="6">
    <source>
        <dbReference type="PROSITE" id="PS50173"/>
    </source>
</evidence>
<dbReference type="Pfam" id="PF00817">
    <property type="entry name" value="IMS"/>
    <property type="match status" value="1"/>
</dbReference>
<dbReference type="Pfam" id="PF11799">
    <property type="entry name" value="IMS_C"/>
    <property type="match status" value="1"/>
</dbReference>
<evidence type="ECO:0000256" key="2">
    <source>
        <dbReference type="ARBA" id="ARBA00022763"/>
    </source>
</evidence>
<dbReference type="InterPro" id="IPR025188">
    <property type="entry name" value="DUF4113"/>
</dbReference>
<sequence length="434" mass="47956">MYALVDCNNFYVSCERVFQPALEGRPGVVLSNNDGCLISRSDEAKALGLKMGAPYHQVRPFLREHEVWVRSSNYALYGDMSRRVVEILGLFTPEVEVYSIDEAFLNLAGLRYTVPDLTAYATRIRSTVLQYVGIPTCVGVAPTKTLAKLANRLARRTRCGVLVLETPAQRQAALAATPIGDVWGIGRRYAPKLQECNVRTAADLAALPESWVRRRLGGVVGVRLWQELQGQPCLEFENPEWDEDGQLVSAAAARHTITHSRSFGQPQQEQAVLQQALAAFVARAAEKLRRQGGAAHLLTVLLGTRQPGETSTSRTHTAVLSLPEATEDTAELIRAALRGLQKLWQPGVAYYRAGVLLSGLEPADQPQLRLFGSTPEQLARCRQLMAALDALNQRFGRQTVRYAVAGQKTPSWSGRAAFKSAQYTTSWQQLWTVR</sequence>
<evidence type="ECO:0000256" key="4">
    <source>
        <dbReference type="ARBA" id="ARBA00023204"/>
    </source>
</evidence>
<protein>
    <submittedName>
        <fullName evidence="7">Y-family DNA polymerase</fullName>
    </submittedName>
</protein>
<dbReference type="InterPro" id="IPR050116">
    <property type="entry name" value="DNA_polymerase-Y"/>
</dbReference>
<dbReference type="CDD" id="cd01700">
    <property type="entry name" value="PolY_Pol_V_umuC"/>
    <property type="match status" value="1"/>
</dbReference>
<evidence type="ECO:0000256" key="3">
    <source>
        <dbReference type="ARBA" id="ARBA00023199"/>
    </source>
</evidence>
<reference evidence="7 8" key="1">
    <citation type="submission" date="2019-02" db="EMBL/GenBank/DDBJ databases">
        <title>Bacterial novel species isolated from soil.</title>
        <authorList>
            <person name="Jung H.-Y."/>
        </authorList>
    </citation>
    <scope>NUCLEOTIDE SEQUENCE [LARGE SCALE GENOMIC DNA]</scope>
    <source>
        <strain evidence="7 8">1-3-3-3</strain>
    </source>
</reference>
<keyword evidence="4" id="KW-0234">DNA repair</keyword>
<proteinExistence type="inferred from homology"/>
<accession>A0A4Q5LDC6</accession>
<dbReference type="OrthoDB" id="9808813at2"/>
<dbReference type="InterPro" id="IPR036775">
    <property type="entry name" value="DNA_pol_Y-fam_lit_finger_sf"/>
</dbReference>
<name>A0A4Q5LDC6_9BACT</name>
<evidence type="ECO:0000256" key="5">
    <source>
        <dbReference type="ARBA" id="ARBA00023236"/>
    </source>
</evidence>
<dbReference type="GO" id="GO:0006281">
    <property type="term" value="P:DNA repair"/>
    <property type="evidence" value="ECO:0007669"/>
    <property type="project" value="UniProtKB-KW"/>
</dbReference>
<comment type="similarity">
    <text evidence="1">Belongs to the DNA polymerase type-Y family.</text>
</comment>
<dbReference type="PANTHER" id="PTHR11076:SF34">
    <property type="entry name" value="PROTEIN UMUC"/>
    <property type="match status" value="1"/>
</dbReference>
<dbReference type="PANTHER" id="PTHR11076">
    <property type="entry name" value="DNA REPAIR POLYMERASE UMUC / TRANSFERASE FAMILY MEMBER"/>
    <property type="match status" value="1"/>
</dbReference>
<dbReference type="InterPro" id="IPR043128">
    <property type="entry name" value="Rev_trsase/Diguanyl_cyclase"/>
</dbReference>
<dbReference type="SUPFAM" id="SSF100879">
    <property type="entry name" value="Lesion bypass DNA polymerase (Y-family), little finger domain"/>
    <property type="match status" value="1"/>
</dbReference>
<dbReference type="Gene3D" id="3.40.1170.60">
    <property type="match status" value="1"/>
</dbReference>
<comment type="caution">
    <text evidence="7">The sequence shown here is derived from an EMBL/GenBank/DDBJ whole genome shotgun (WGS) entry which is preliminary data.</text>
</comment>
<evidence type="ECO:0000313" key="7">
    <source>
        <dbReference type="EMBL" id="RYU79576.1"/>
    </source>
</evidence>
<keyword evidence="3" id="KW-0741">SOS mutagenesis</keyword>
<dbReference type="Proteomes" id="UP000294155">
    <property type="component" value="Unassembled WGS sequence"/>
</dbReference>
<evidence type="ECO:0000256" key="1">
    <source>
        <dbReference type="ARBA" id="ARBA00010945"/>
    </source>
</evidence>
<keyword evidence="2" id="KW-0227">DNA damage</keyword>
<dbReference type="EMBL" id="SEWE01000018">
    <property type="protein sequence ID" value="RYU79576.1"/>
    <property type="molecule type" value="Genomic_DNA"/>
</dbReference>
<dbReference type="Gene3D" id="1.10.150.20">
    <property type="entry name" value="5' to 3' exonuclease, C-terminal subdomain"/>
    <property type="match status" value="1"/>
</dbReference>
<dbReference type="InterPro" id="IPR043502">
    <property type="entry name" value="DNA/RNA_pol_sf"/>
</dbReference>
<gene>
    <name evidence="7" type="ORF">EWM57_10440</name>
</gene>
<dbReference type="AlphaFoldDB" id="A0A4Q5LDC6"/>
<dbReference type="Gene3D" id="3.30.1490.100">
    <property type="entry name" value="DNA polymerase, Y-family, little finger domain"/>
    <property type="match status" value="1"/>
</dbReference>